<evidence type="ECO:0000313" key="3">
    <source>
        <dbReference type="Proteomes" id="UP000712600"/>
    </source>
</evidence>
<sequence>MAENHEMGSLRSSGDSIEGDRTRAPLGRYVASEFEPRLSHYVATKPTEPWLELGPYVVTELWFELGRYVAAELVLESSDKSPKRIATAVPVPSVGLSLLLRSLNKNVRARGGISLTPRSRSDQPSSDSSEDALLQRKIRPVPCLRDGTAVESAQLLMVAALDSRNIHSGDRLEDPLHKDVVLPLQINHPATLTHISIELKFVRCGWGSLMNNTFPSLSVNLYVVSSRRMWHEIR</sequence>
<gene>
    <name evidence="2" type="ORF">F2Q69_00019335</name>
</gene>
<protein>
    <submittedName>
        <fullName evidence="2">Uncharacterized protein</fullName>
    </submittedName>
</protein>
<name>A0A8S9Q370_BRACR</name>
<organism evidence="2 3">
    <name type="scientific">Brassica cretica</name>
    <name type="common">Mustard</name>
    <dbReference type="NCBI Taxonomy" id="69181"/>
    <lineage>
        <taxon>Eukaryota</taxon>
        <taxon>Viridiplantae</taxon>
        <taxon>Streptophyta</taxon>
        <taxon>Embryophyta</taxon>
        <taxon>Tracheophyta</taxon>
        <taxon>Spermatophyta</taxon>
        <taxon>Magnoliopsida</taxon>
        <taxon>eudicotyledons</taxon>
        <taxon>Gunneridae</taxon>
        <taxon>Pentapetalae</taxon>
        <taxon>rosids</taxon>
        <taxon>malvids</taxon>
        <taxon>Brassicales</taxon>
        <taxon>Brassicaceae</taxon>
        <taxon>Brassiceae</taxon>
        <taxon>Brassica</taxon>
    </lineage>
</organism>
<comment type="caution">
    <text evidence="2">The sequence shown here is derived from an EMBL/GenBank/DDBJ whole genome shotgun (WGS) entry which is preliminary data.</text>
</comment>
<feature type="region of interest" description="Disordered" evidence="1">
    <location>
        <begin position="1"/>
        <end position="22"/>
    </location>
</feature>
<feature type="region of interest" description="Disordered" evidence="1">
    <location>
        <begin position="111"/>
        <end position="133"/>
    </location>
</feature>
<evidence type="ECO:0000313" key="2">
    <source>
        <dbReference type="EMBL" id="KAF3535800.1"/>
    </source>
</evidence>
<dbReference type="EMBL" id="QGKX02001290">
    <property type="protein sequence ID" value="KAF3535800.1"/>
    <property type="molecule type" value="Genomic_DNA"/>
</dbReference>
<dbReference type="AlphaFoldDB" id="A0A8S9Q370"/>
<accession>A0A8S9Q370</accession>
<dbReference type="Proteomes" id="UP000712600">
    <property type="component" value="Unassembled WGS sequence"/>
</dbReference>
<proteinExistence type="predicted"/>
<reference evidence="2" key="1">
    <citation type="submission" date="2019-12" db="EMBL/GenBank/DDBJ databases">
        <title>Genome sequencing and annotation of Brassica cretica.</title>
        <authorList>
            <person name="Studholme D.J."/>
            <person name="Sarris P."/>
        </authorList>
    </citation>
    <scope>NUCLEOTIDE SEQUENCE</scope>
    <source>
        <strain evidence="2">PFS-109/04</strain>
        <tissue evidence="2">Leaf</tissue>
    </source>
</reference>
<evidence type="ECO:0000256" key="1">
    <source>
        <dbReference type="SAM" id="MobiDB-lite"/>
    </source>
</evidence>